<feature type="non-terminal residue" evidence="1">
    <location>
        <position position="1"/>
    </location>
</feature>
<dbReference type="EMBL" id="BARU01012923">
    <property type="protein sequence ID" value="GAH31860.1"/>
    <property type="molecule type" value="Genomic_DNA"/>
</dbReference>
<protein>
    <submittedName>
        <fullName evidence="1">Uncharacterized protein</fullName>
    </submittedName>
</protein>
<evidence type="ECO:0000313" key="1">
    <source>
        <dbReference type="EMBL" id="GAH31860.1"/>
    </source>
</evidence>
<reference evidence="1" key="1">
    <citation type="journal article" date="2014" name="Front. Microbiol.">
        <title>High frequency of phylogenetically diverse reductive dehalogenase-homologous genes in deep subseafloor sedimentary metagenomes.</title>
        <authorList>
            <person name="Kawai M."/>
            <person name="Futagami T."/>
            <person name="Toyoda A."/>
            <person name="Takaki Y."/>
            <person name="Nishi S."/>
            <person name="Hori S."/>
            <person name="Arai W."/>
            <person name="Tsubouchi T."/>
            <person name="Morono Y."/>
            <person name="Uchiyama I."/>
            <person name="Ito T."/>
            <person name="Fujiyama A."/>
            <person name="Inagaki F."/>
            <person name="Takami H."/>
        </authorList>
    </citation>
    <scope>NUCLEOTIDE SEQUENCE</scope>
    <source>
        <strain evidence="1">Expedition CK06-06</strain>
    </source>
</reference>
<proteinExistence type="predicted"/>
<sequence>AHWHDDHSYRPELAQTIFFNCPHCGEEIRFELKWEIKLQQIIPLERPEEPTPSNTTTSIVAMFETALEEIWKEPEP</sequence>
<comment type="caution">
    <text evidence="1">The sequence shown here is derived from an EMBL/GenBank/DDBJ whole genome shotgun (WGS) entry which is preliminary data.</text>
</comment>
<name>X1FH53_9ZZZZ</name>
<organism evidence="1">
    <name type="scientific">marine sediment metagenome</name>
    <dbReference type="NCBI Taxonomy" id="412755"/>
    <lineage>
        <taxon>unclassified sequences</taxon>
        <taxon>metagenomes</taxon>
        <taxon>ecological metagenomes</taxon>
    </lineage>
</organism>
<accession>X1FH53</accession>
<gene>
    <name evidence="1" type="ORF">S03H2_23595</name>
</gene>
<dbReference type="AlphaFoldDB" id="X1FH53"/>